<dbReference type="InterPro" id="IPR001849">
    <property type="entry name" value="PH_domain"/>
</dbReference>
<evidence type="ECO:0000256" key="4">
    <source>
        <dbReference type="PROSITE-ProRule" id="PRU00023"/>
    </source>
</evidence>
<dbReference type="InterPro" id="IPR036770">
    <property type="entry name" value="Ankyrin_rpt-contain_sf"/>
</dbReference>
<keyword evidence="4" id="KW-0040">ANK repeat</keyword>
<keyword evidence="1" id="KW-0479">Metal-binding</keyword>
<feature type="domain" description="Arf-GAP" evidence="8">
    <location>
        <begin position="420"/>
        <end position="541"/>
    </location>
</feature>
<feature type="region of interest" description="Disordered" evidence="6">
    <location>
        <begin position="726"/>
        <end position="751"/>
    </location>
</feature>
<dbReference type="eggNOG" id="KOG0521">
    <property type="taxonomic scope" value="Eukaryota"/>
</dbReference>
<dbReference type="GO" id="GO:0005096">
    <property type="term" value="F:GTPase activator activity"/>
    <property type="evidence" value="ECO:0007669"/>
    <property type="project" value="InterPro"/>
</dbReference>
<evidence type="ECO:0000256" key="5">
    <source>
        <dbReference type="PROSITE-ProRule" id="PRU00288"/>
    </source>
</evidence>
<keyword evidence="3" id="KW-0862">Zinc</keyword>
<dbReference type="EMBL" id="DS113198">
    <property type="protein sequence ID" value="EAY20446.1"/>
    <property type="molecule type" value="Genomic_DNA"/>
</dbReference>
<dbReference type="Pfam" id="PF01412">
    <property type="entry name" value="ArfGap"/>
    <property type="match status" value="1"/>
</dbReference>
<dbReference type="InterPro" id="IPR001164">
    <property type="entry name" value="ArfGAP_dom"/>
</dbReference>
<evidence type="ECO:0000256" key="1">
    <source>
        <dbReference type="ARBA" id="ARBA00022723"/>
    </source>
</evidence>
<evidence type="ECO:0000313" key="10">
    <source>
        <dbReference type="Proteomes" id="UP000001542"/>
    </source>
</evidence>
<dbReference type="CDD" id="cd07307">
    <property type="entry name" value="BAR"/>
    <property type="match status" value="1"/>
</dbReference>
<dbReference type="SUPFAM" id="SSF103657">
    <property type="entry name" value="BAR/IMD domain-like"/>
    <property type="match status" value="1"/>
</dbReference>
<dbReference type="GO" id="GO:0005737">
    <property type="term" value="C:cytoplasm"/>
    <property type="evidence" value="ECO:0007669"/>
    <property type="project" value="InterPro"/>
</dbReference>
<dbReference type="KEGG" id="tva:5465983"/>
<dbReference type="InterPro" id="IPR027267">
    <property type="entry name" value="AH/BAR_dom_sf"/>
</dbReference>
<proteinExistence type="predicted"/>
<dbReference type="Proteomes" id="UP000001542">
    <property type="component" value="Unassembled WGS sequence"/>
</dbReference>
<evidence type="ECO:0000256" key="3">
    <source>
        <dbReference type="ARBA" id="ARBA00022833"/>
    </source>
</evidence>
<dbReference type="SMART" id="SM00233">
    <property type="entry name" value="PH"/>
    <property type="match status" value="1"/>
</dbReference>
<dbReference type="VEuPathDB" id="TrichDB:TVAGG3_0997450"/>
<dbReference type="RefSeq" id="XP_001581432.1">
    <property type="nucleotide sequence ID" value="XM_001581382.1"/>
</dbReference>
<dbReference type="PRINTS" id="PR00405">
    <property type="entry name" value="REVINTRACTNG"/>
</dbReference>
<dbReference type="InterPro" id="IPR045258">
    <property type="entry name" value="ACAP1/2/3-like"/>
</dbReference>
<feature type="repeat" description="ANK" evidence="4">
    <location>
        <begin position="603"/>
        <end position="635"/>
    </location>
</feature>
<dbReference type="InterPro" id="IPR037278">
    <property type="entry name" value="ARFGAP/RecO"/>
</dbReference>
<dbReference type="SUPFAM" id="SSF57863">
    <property type="entry name" value="ArfGap/RecO-like zinc finger"/>
    <property type="match status" value="1"/>
</dbReference>
<dbReference type="Gene3D" id="2.30.29.30">
    <property type="entry name" value="Pleckstrin-homology domain (PH domain)/Phosphotyrosine-binding domain (PTB)"/>
    <property type="match status" value="1"/>
</dbReference>
<dbReference type="OrthoDB" id="10266696at2759"/>
<gene>
    <name evidence="9" type="ORF">TVAG_110580</name>
</gene>
<dbReference type="PROSITE" id="PS50088">
    <property type="entry name" value="ANK_REPEAT"/>
    <property type="match status" value="1"/>
</dbReference>
<feature type="compositionally biased region" description="Pro residues" evidence="6">
    <location>
        <begin position="742"/>
        <end position="751"/>
    </location>
</feature>
<dbReference type="FunCoup" id="A2DGQ9">
    <property type="interactions" value="248"/>
</dbReference>
<dbReference type="Pfam" id="PF12796">
    <property type="entry name" value="Ank_2"/>
    <property type="match status" value="1"/>
</dbReference>
<reference evidence="9" key="2">
    <citation type="journal article" date="2007" name="Science">
        <title>Draft genome sequence of the sexually transmitted pathogen Trichomonas vaginalis.</title>
        <authorList>
            <person name="Carlton J.M."/>
            <person name="Hirt R.P."/>
            <person name="Silva J.C."/>
            <person name="Delcher A.L."/>
            <person name="Schatz M."/>
            <person name="Zhao Q."/>
            <person name="Wortman J.R."/>
            <person name="Bidwell S.L."/>
            <person name="Alsmark U.C.M."/>
            <person name="Besteiro S."/>
            <person name="Sicheritz-Ponten T."/>
            <person name="Noel C.J."/>
            <person name="Dacks J.B."/>
            <person name="Foster P.G."/>
            <person name="Simillion C."/>
            <person name="Van de Peer Y."/>
            <person name="Miranda-Saavedra D."/>
            <person name="Barton G.J."/>
            <person name="Westrop G.D."/>
            <person name="Mueller S."/>
            <person name="Dessi D."/>
            <person name="Fiori P.L."/>
            <person name="Ren Q."/>
            <person name="Paulsen I."/>
            <person name="Zhang H."/>
            <person name="Bastida-Corcuera F.D."/>
            <person name="Simoes-Barbosa A."/>
            <person name="Brown M.T."/>
            <person name="Hayes R.D."/>
            <person name="Mukherjee M."/>
            <person name="Okumura C.Y."/>
            <person name="Schneider R."/>
            <person name="Smith A.J."/>
            <person name="Vanacova S."/>
            <person name="Villalvazo M."/>
            <person name="Haas B.J."/>
            <person name="Pertea M."/>
            <person name="Feldblyum T.V."/>
            <person name="Utterback T.R."/>
            <person name="Shu C.L."/>
            <person name="Osoegawa K."/>
            <person name="de Jong P.J."/>
            <person name="Hrdy I."/>
            <person name="Horvathova L."/>
            <person name="Zubacova Z."/>
            <person name="Dolezal P."/>
            <person name="Malik S.B."/>
            <person name="Logsdon J.M. Jr."/>
            <person name="Henze K."/>
            <person name="Gupta A."/>
            <person name="Wang C.C."/>
            <person name="Dunne R.L."/>
            <person name="Upcroft J.A."/>
            <person name="Upcroft P."/>
            <person name="White O."/>
            <person name="Salzberg S.L."/>
            <person name="Tang P."/>
            <person name="Chiu C.-H."/>
            <person name="Lee Y.-S."/>
            <person name="Embley T.M."/>
            <person name="Coombs G.H."/>
            <person name="Mottram J.C."/>
            <person name="Tachezy J."/>
            <person name="Fraser-Liggett C.M."/>
            <person name="Johnson P.J."/>
        </authorList>
    </citation>
    <scope>NUCLEOTIDE SEQUENCE [LARGE SCALE GENOMIC DNA]</scope>
    <source>
        <strain evidence="9">G3</strain>
    </source>
</reference>
<dbReference type="Pfam" id="PF00169">
    <property type="entry name" value="PH"/>
    <property type="match status" value="1"/>
</dbReference>
<protein>
    <submittedName>
        <fullName evidence="9">ARF GAP-like zinc finger-containing protein</fullName>
    </submittedName>
</protein>
<dbReference type="SMART" id="SM00248">
    <property type="entry name" value="ANK"/>
    <property type="match status" value="3"/>
</dbReference>
<organism evidence="9 10">
    <name type="scientific">Trichomonas vaginalis (strain ATCC PRA-98 / G3)</name>
    <dbReference type="NCBI Taxonomy" id="412133"/>
    <lineage>
        <taxon>Eukaryota</taxon>
        <taxon>Metamonada</taxon>
        <taxon>Parabasalia</taxon>
        <taxon>Trichomonadida</taxon>
        <taxon>Trichomonadidae</taxon>
        <taxon>Trichomonas</taxon>
    </lineage>
</organism>
<dbReference type="CDD" id="cd00821">
    <property type="entry name" value="PH"/>
    <property type="match status" value="1"/>
</dbReference>
<dbReference type="InterPro" id="IPR004148">
    <property type="entry name" value="BAR_dom"/>
</dbReference>
<dbReference type="SMART" id="SM00105">
    <property type="entry name" value="ArfGap"/>
    <property type="match status" value="1"/>
</dbReference>
<dbReference type="STRING" id="5722.A2DGQ9"/>
<evidence type="ECO:0000256" key="2">
    <source>
        <dbReference type="ARBA" id="ARBA00022771"/>
    </source>
</evidence>
<dbReference type="PANTHER" id="PTHR23180:SF160">
    <property type="entry name" value="ADP-RIBOSYLATION FACTOR GTPASE-ACTIVATING PROTEIN EFFECTOR PROTEIN 1"/>
    <property type="match status" value="1"/>
</dbReference>
<dbReference type="InterPro" id="IPR011993">
    <property type="entry name" value="PH-like_dom_sf"/>
</dbReference>
<dbReference type="Gene3D" id="1.25.40.20">
    <property type="entry name" value="Ankyrin repeat-containing domain"/>
    <property type="match status" value="1"/>
</dbReference>
<dbReference type="Gene3D" id="1.20.1270.60">
    <property type="entry name" value="Arfaptin homology (AH) domain/BAR domain"/>
    <property type="match status" value="1"/>
</dbReference>
<dbReference type="CDD" id="cd08204">
    <property type="entry name" value="ArfGap"/>
    <property type="match status" value="1"/>
</dbReference>
<dbReference type="OMA" id="ANMQTIN"/>
<accession>A2DGQ9</accession>
<name>A2DGQ9_TRIV3</name>
<dbReference type="SUPFAM" id="SSF48403">
    <property type="entry name" value="Ankyrin repeat"/>
    <property type="match status" value="1"/>
</dbReference>
<evidence type="ECO:0000259" key="7">
    <source>
        <dbReference type="PROSITE" id="PS50003"/>
    </source>
</evidence>
<dbReference type="Gene3D" id="1.10.220.150">
    <property type="entry name" value="Arf GTPase activating protein"/>
    <property type="match status" value="1"/>
</dbReference>
<evidence type="ECO:0000256" key="6">
    <source>
        <dbReference type="SAM" id="MobiDB-lite"/>
    </source>
</evidence>
<dbReference type="PANTHER" id="PTHR23180">
    <property type="entry name" value="CENTAURIN/ARF"/>
    <property type="match status" value="1"/>
</dbReference>
<dbReference type="VEuPathDB" id="TrichDB:TVAG_110580"/>
<dbReference type="SUPFAM" id="SSF50729">
    <property type="entry name" value="PH domain-like"/>
    <property type="match status" value="1"/>
</dbReference>
<evidence type="ECO:0000313" key="9">
    <source>
        <dbReference type="EMBL" id="EAY20446.1"/>
    </source>
</evidence>
<sequence length="751" mass="84866">MGDIFRVPDECLPYIIEDPVHLLEQERRFRNIMQINKLMGIITNHLDTYCQLGNKIGSTFEEIARCLSEMDIITHDDSYSSLKGILDIINGGFQCHFDTLKNQIIQDITNFVNKDFAQLQKFHDDHKKIHDAYRASQEKYVALSAKDIDKPSSEDPLIDAHAQNAISYFDYTSKMENIELQFQILIPSILTNFISSVCDPMKFVLGSIDCSKSSIDKCSARISEFTRRFSELASSTAKSKQILTGSLPGFWEHMRNPFPGTQSRNMQGYLWKKCGRLAVSWKRRFFIISNCILTYSKSVEDIDRKPQDISLLYSSVRPDPNAARPHCFTIQTKERSYTFQALTEWDMKHWLAVIQNNIFTELNNNNNNQKPQGRGIRRYSSCSVMLKHTNGINLNSTESGTFPLASDAPILTGSSDKFSSQFSDDIIEEEISSLVCADCGQTNASWVSLNTGISLCDACAGIHRGLPLKISRVKNLTLDTLDRYQRLTMEAVGSSRANRVLEFNLDKSKKINPNSSQQERIQFIQDKYCNHKFINSDPIDIIKAVQNEDIDQTLEWTISGGMDSAYNERLFTPLHAAAIVGNPILFQILMYGTDKGCDVLDDAGMTAMNYAAAHGNVEIVDILLRSGAKVCVNEKYDALSIATVRGHTEIVDMLDNACPFNGMDSFILPHPEIKPIYFDVNKFVDHDVIEERKSNARKQRTTKQMIDSICGDKDKLLSVIGSMKEANSSRRSAKELPHIDLIPPPELLKDN</sequence>
<evidence type="ECO:0000259" key="8">
    <source>
        <dbReference type="PROSITE" id="PS50115"/>
    </source>
</evidence>
<reference evidence="9" key="1">
    <citation type="submission" date="2006-10" db="EMBL/GenBank/DDBJ databases">
        <authorList>
            <person name="Amadeo P."/>
            <person name="Zhao Q."/>
            <person name="Wortman J."/>
            <person name="Fraser-Liggett C."/>
            <person name="Carlton J."/>
        </authorList>
    </citation>
    <scope>NUCLEOTIDE SEQUENCE</scope>
    <source>
        <strain evidence="9">G3</strain>
    </source>
</reference>
<dbReference type="PROSITE" id="PS50115">
    <property type="entry name" value="ARFGAP"/>
    <property type="match status" value="1"/>
</dbReference>
<dbReference type="Pfam" id="PF16746">
    <property type="entry name" value="BAR_3"/>
    <property type="match status" value="1"/>
</dbReference>
<feature type="domain" description="PH" evidence="7">
    <location>
        <begin position="263"/>
        <end position="359"/>
    </location>
</feature>
<keyword evidence="2 5" id="KW-0863">Zinc-finger</keyword>
<dbReference type="InterPro" id="IPR002110">
    <property type="entry name" value="Ankyrin_rpt"/>
</dbReference>
<dbReference type="AlphaFoldDB" id="A2DGQ9"/>
<dbReference type="InParanoid" id="A2DGQ9"/>
<dbReference type="PROSITE" id="PS50297">
    <property type="entry name" value="ANK_REP_REGION"/>
    <property type="match status" value="1"/>
</dbReference>
<dbReference type="PROSITE" id="PS50003">
    <property type="entry name" value="PH_DOMAIN"/>
    <property type="match status" value="1"/>
</dbReference>
<dbReference type="SMR" id="A2DGQ9"/>
<dbReference type="GO" id="GO:0008270">
    <property type="term" value="F:zinc ion binding"/>
    <property type="evidence" value="ECO:0007669"/>
    <property type="project" value="UniProtKB-KW"/>
</dbReference>
<keyword evidence="10" id="KW-1185">Reference proteome</keyword>
<dbReference type="InterPro" id="IPR038508">
    <property type="entry name" value="ArfGAP_dom_sf"/>
</dbReference>